<name>A0AAV1J5X0_9NEOP</name>
<dbReference type="CDD" id="cd00144">
    <property type="entry name" value="MPP_PPP_family"/>
    <property type="match status" value="1"/>
</dbReference>
<dbReference type="GO" id="GO:0004722">
    <property type="term" value="F:protein serine/threonine phosphatase activity"/>
    <property type="evidence" value="ECO:0007669"/>
    <property type="project" value="UniProtKB-EC"/>
</dbReference>
<dbReference type="AlphaFoldDB" id="A0AAV1J5X0"/>
<evidence type="ECO:0000313" key="3">
    <source>
        <dbReference type="EMBL" id="CAK1544275.1"/>
    </source>
</evidence>
<accession>A0AAV1J5X0</accession>
<dbReference type="InterPro" id="IPR050341">
    <property type="entry name" value="PP1_catalytic_subunit"/>
</dbReference>
<dbReference type="PANTHER" id="PTHR11668:SF496">
    <property type="entry name" value="SERINE_THREONINE-PROTEIN PHOSPHATASE"/>
    <property type="match status" value="1"/>
</dbReference>
<reference evidence="3 4" key="1">
    <citation type="submission" date="2023-11" db="EMBL/GenBank/DDBJ databases">
        <authorList>
            <person name="Okamura Y."/>
        </authorList>
    </citation>
    <scope>NUCLEOTIDE SEQUENCE [LARGE SCALE GENOMIC DNA]</scope>
</reference>
<dbReference type="PROSITE" id="PS00125">
    <property type="entry name" value="SER_THR_PHOSPHATASE"/>
    <property type="match status" value="1"/>
</dbReference>
<dbReference type="PRINTS" id="PR00114">
    <property type="entry name" value="STPHPHTASE"/>
</dbReference>
<dbReference type="SMART" id="SM00156">
    <property type="entry name" value="PP2Ac"/>
    <property type="match status" value="1"/>
</dbReference>
<evidence type="ECO:0000313" key="4">
    <source>
        <dbReference type="Proteomes" id="UP001497472"/>
    </source>
</evidence>
<dbReference type="InterPro" id="IPR004843">
    <property type="entry name" value="Calcineurin-like_PHP"/>
</dbReference>
<dbReference type="EMBL" id="CAVLEF010000005">
    <property type="protein sequence ID" value="CAK1544275.1"/>
    <property type="molecule type" value="Genomic_DNA"/>
</dbReference>
<organism evidence="3 4">
    <name type="scientific">Leptosia nina</name>
    <dbReference type="NCBI Taxonomy" id="320188"/>
    <lineage>
        <taxon>Eukaryota</taxon>
        <taxon>Metazoa</taxon>
        <taxon>Ecdysozoa</taxon>
        <taxon>Arthropoda</taxon>
        <taxon>Hexapoda</taxon>
        <taxon>Insecta</taxon>
        <taxon>Pterygota</taxon>
        <taxon>Neoptera</taxon>
        <taxon>Endopterygota</taxon>
        <taxon>Lepidoptera</taxon>
        <taxon>Glossata</taxon>
        <taxon>Ditrysia</taxon>
        <taxon>Papilionoidea</taxon>
        <taxon>Pieridae</taxon>
        <taxon>Pierinae</taxon>
        <taxon>Leptosia</taxon>
    </lineage>
</organism>
<comment type="catalytic activity">
    <reaction evidence="1">
        <text>O-phospho-L-threonyl-[protein] + H2O = L-threonyl-[protein] + phosphate</text>
        <dbReference type="Rhea" id="RHEA:47004"/>
        <dbReference type="Rhea" id="RHEA-COMP:11060"/>
        <dbReference type="Rhea" id="RHEA-COMP:11605"/>
        <dbReference type="ChEBI" id="CHEBI:15377"/>
        <dbReference type="ChEBI" id="CHEBI:30013"/>
        <dbReference type="ChEBI" id="CHEBI:43474"/>
        <dbReference type="ChEBI" id="CHEBI:61977"/>
        <dbReference type="EC" id="3.1.3.16"/>
    </reaction>
</comment>
<dbReference type="Pfam" id="PF00149">
    <property type="entry name" value="Metallophos"/>
    <property type="match status" value="1"/>
</dbReference>
<dbReference type="PANTHER" id="PTHR11668">
    <property type="entry name" value="SERINE/THREONINE PROTEIN PHOSPHATASE"/>
    <property type="match status" value="1"/>
</dbReference>
<dbReference type="InterPro" id="IPR006186">
    <property type="entry name" value="Ser/Thr-sp_prot-phosphatase"/>
</dbReference>
<dbReference type="SUPFAM" id="SSF47473">
    <property type="entry name" value="EF-hand"/>
    <property type="match status" value="1"/>
</dbReference>
<dbReference type="Gene3D" id="3.60.21.10">
    <property type="match status" value="1"/>
</dbReference>
<comment type="similarity">
    <text evidence="1">Belongs to the PPP phosphatase family.</text>
</comment>
<keyword evidence="4" id="KW-1185">Reference proteome</keyword>
<dbReference type="SUPFAM" id="SSF56300">
    <property type="entry name" value="Metallo-dependent phosphatases"/>
    <property type="match status" value="1"/>
</dbReference>
<evidence type="ECO:0000256" key="1">
    <source>
        <dbReference type="RuleBase" id="RU004273"/>
    </source>
</evidence>
<feature type="domain" description="Serine/threonine specific protein phosphatases" evidence="2">
    <location>
        <begin position="463"/>
        <end position="468"/>
    </location>
</feature>
<dbReference type="GO" id="GO:0005634">
    <property type="term" value="C:nucleus"/>
    <property type="evidence" value="ECO:0007669"/>
    <property type="project" value="TreeGrafter"/>
</dbReference>
<protein>
    <recommendedName>
        <fullName evidence="1">Serine/threonine-protein phosphatase</fullName>
        <ecNumber evidence="1">3.1.3.16</ecNumber>
    </recommendedName>
</protein>
<proteinExistence type="inferred from homology"/>
<dbReference type="InterPro" id="IPR011992">
    <property type="entry name" value="EF-hand-dom_pair"/>
</dbReference>
<dbReference type="Proteomes" id="UP001497472">
    <property type="component" value="Unassembled WGS sequence"/>
</dbReference>
<keyword evidence="1" id="KW-0378">Hydrolase</keyword>
<gene>
    <name evidence="3" type="ORF">LNINA_LOCUS4036</name>
</gene>
<dbReference type="InterPro" id="IPR029052">
    <property type="entry name" value="Metallo-depent_PP-like"/>
</dbReference>
<evidence type="ECO:0000259" key="2">
    <source>
        <dbReference type="PROSITE" id="PS00125"/>
    </source>
</evidence>
<dbReference type="GO" id="GO:0005737">
    <property type="term" value="C:cytoplasm"/>
    <property type="evidence" value="ECO:0007669"/>
    <property type="project" value="TreeGrafter"/>
</dbReference>
<dbReference type="EC" id="3.1.3.16" evidence="1"/>
<comment type="caution">
    <text evidence="3">The sequence shown here is derived from an EMBL/GenBank/DDBJ whole genome shotgun (WGS) entry which is preliminary data.</text>
</comment>
<sequence length="662" mass="72975">MLELERLRAHASLRTPEVLVFAQMAIGDLPKDDFDVGMFIEICEDNVLIGVDIAEGAVTLASPHCQLLQAANYNREDQIRLYSEFILMVYPALYMSPNIFTQFMQDLGWQKTQCSSLFRAADVSRRGGLSFLDSMLWCAALEPMTQHLGSPAELRCRYIFRQLGLQPSSQVPIADFVRAVAELYIRGTSSLLRSPKSIAGYLLDLHERDREMNAATTSKLINYQVPSIPDVQDPPHGVESSVASGPQRRRDFSIATCVLRLQKKQPPEILSLTSFDEDAVSSSTTRLLSAAVTSMELLGPAALPVEAFALINYFALHIENPAPRRTSGGGSVAVNKQAWAWLAPNEEAAFGTTLLRMAEAIRPICAFEPRLLKLRSPVYVIGIEFKTISQYQSLRGQGAASDLHGNLSALLAMESSLWPLGPSMVPAKLLFLGDYVDRGAYGAELLAYLFAAKLQRPNGVYLVRGNHEARDIQKMFSFHAECLAKYGENEGGRIWNAINQVFDALPLAAVVDDKVFCCHGGIPPPWVCPLMSAIDKVPVPLPRPAEQSSIAWELMWNDPIRKNKITASLALELAANEGFAVNTKRGTGHVFEQAALERFLLANQLSHVVRAHELQQNGFMVQFNGRLVSVFSSSHYCGGTNDSGVALLEDGKLRLIRVTVDL</sequence>